<dbReference type="InterPro" id="IPR050153">
    <property type="entry name" value="Metal_Ion_Import_ABC"/>
</dbReference>
<dbReference type="HOGENOM" id="CLU_000604_1_11_9"/>
<name>A0A096DFN8_FLAPL</name>
<dbReference type="InterPro" id="IPR027417">
    <property type="entry name" value="P-loop_NTPase"/>
</dbReference>
<evidence type="ECO:0000256" key="1">
    <source>
        <dbReference type="ARBA" id="ARBA00022448"/>
    </source>
</evidence>
<feature type="domain" description="ABC transporter" evidence="4">
    <location>
        <begin position="19"/>
        <end position="249"/>
    </location>
</feature>
<dbReference type="SMART" id="SM00382">
    <property type="entry name" value="AAA"/>
    <property type="match status" value="1"/>
</dbReference>
<dbReference type="PROSITE" id="PS00211">
    <property type="entry name" value="ABC_TRANSPORTER_1"/>
    <property type="match status" value="1"/>
</dbReference>
<dbReference type="Proteomes" id="UP000029585">
    <property type="component" value="Unassembled WGS sequence"/>
</dbReference>
<dbReference type="GO" id="GO:0016887">
    <property type="term" value="F:ATP hydrolysis activity"/>
    <property type="evidence" value="ECO:0007669"/>
    <property type="project" value="InterPro"/>
</dbReference>
<dbReference type="PROSITE" id="PS50893">
    <property type="entry name" value="ABC_TRANSPORTER_2"/>
    <property type="match status" value="1"/>
</dbReference>
<accession>A0A096DFN8</accession>
<dbReference type="SUPFAM" id="SSF52540">
    <property type="entry name" value="P-loop containing nucleoside triphosphate hydrolases"/>
    <property type="match status" value="1"/>
</dbReference>
<gene>
    <name evidence="5" type="ORF">HMPREF9460_01209</name>
</gene>
<evidence type="ECO:0000313" key="6">
    <source>
        <dbReference type="Proteomes" id="UP000029585"/>
    </source>
</evidence>
<evidence type="ECO:0000256" key="3">
    <source>
        <dbReference type="ARBA" id="ARBA00022840"/>
    </source>
</evidence>
<dbReference type="InterPro" id="IPR003593">
    <property type="entry name" value="AAA+_ATPase"/>
</dbReference>
<reference evidence="5 6" key="1">
    <citation type="submission" date="2011-08" db="EMBL/GenBank/DDBJ databases">
        <title>The Genome Sequence of Clostridium orbiscindens 1_3_50AFAA.</title>
        <authorList>
            <consortium name="The Broad Institute Genome Sequencing Platform"/>
            <person name="Earl A."/>
            <person name="Ward D."/>
            <person name="Feldgarden M."/>
            <person name="Gevers D."/>
            <person name="Daigneault M."/>
            <person name="Strauss J."/>
            <person name="Allen-Vercoe E."/>
            <person name="Young S.K."/>
            <person name="Zeng Q."/>
            <person name="Gargeya S."/>
            <person name="Fitzgerald M."/>
            <person name="Haas B."/>
            <person name="Abouelleil A."/>
            <person name="Alvarado L."/>
            <person name="Arachchi H.M."/>
            <person name="Berlin A."/>
            <person name="Brown A."/>
            <person name="Chapman S.B."/>
            <person name="Chen Z."/>
            <person name="Dunbar C."/>
            <person name="Freedman E."/>
            <person name="Gearin G."/>
            <person name="Gellesch M."/>
            <person name="Goldberg J."/>
            <person name="Griggs A."/>
            <person name="Gujja S."/>
            <person name="Heiman D."/>
            <person name="Howarth C."/>
            <person name="Larson L."/>
            <person name="Lui A."/>
            <person name="MacDonald P.J.P."/>
            <person name="Montmayeur A."/>
            <person name="Murphy C."/>
            <person name="Neiman D."/>
            <person name="Pearson M."/>
            <person name="Priest M."/>
            <person name="Roberts A."/>
            <person name="Saif S."/>
            <person name="Shea T."/>
            <person name="Shenoy N."/>
            <person name="Sisk P."/>
            <person name="Stolte C."/>
            <person name="Sykes S."/>
            <person name="Wortman J."/>
            <person name="Nusbaum C."/>
            <person name="Birren B."/>
        </authorList>
    </citation>
    <scope>NUCLEOTIDE SEQUENCE [LARGE SCALE GENOMIC DNA]</scope>
    <source>
        <strain evidence="5 6">1_3_50AFAA</strain>
    </source>
</reference>
<keyword evidence="3" id="KW-0067">ATP-binding</keyword>
<dbReference type="eggNOG" id="COG1121">
    <property type="taxonomic scope" value="Bacteria"/>
</dbReference>
<proteinExistence type="predicted"/>
<dbReference type="GO" id="GO:0005524">
    <property type="term" value="F:ATP binding"/>
    <property type="evidence" value="ECO:0007669"/>
    <property type="project" value="UniProtKB-KW"/>
</dbReference>
<evidence type="ECO:0000259" key="4">
    <source>
        <dbReference type="PROSITE" id="PS50893"/>
    </source>
</evidence>
<dbReference type="PANTHER" id="PTHR42734:SF7">
    <property type="entry name" value="ATP-BINDING COMPONENT OF ABC TRANSPORTER-RELATED"/>
    <property type="match status" value="1"/>
</dbReference>
<dbReference type="Pfam" id="PF00005">
    <property type="entry name" value="ABC_tran"/>
    <property type="match status" value="1"/>
</dbReference>
<comment type="caution">
    <text evidence="5">The sequence shown here is derived from an EMBL/GenBank/DDBJ whole genome shotgun (WGS) entry which is preliminary data.</text>
</comment>
<evidence type="ECO:0000256" key="2">
    <source>
        <dbReference type="ARBA" id="ARBA00022741"/>
    </source>
</evidence>
<dbReference type="InterPro" id="IPR017871">
    <property type="entry name" value="ABC_transporter-like_CS"/>
</dbReference>
<dbReference type="PATRIC" id="fig|742738.3.peg.1254"/>
<organism evidence="5 6">
    <name type="scientific">Flavonifractor plautii 1_3_50AFAA</name>
    <dbReference type="NCBI Taxonomy" id="742738"/>
    <lineage>
        <taxon>Bacteria</taxon>
        <taxon>Bacillati</taxon>
        <taxon>Bacillota</taxon>
        <taxon>Clostridia</taxon>
        <taxon>Eubacteriales</taxon>
        <taxon>Oscillospiraceae</taxon>
        <taxon>Flavonifractor</taxon>
    </lineage>
</organism>
<keyword evidence="6" id="KW-1185">Reference proteome</keyword>
<sequence length="261" mass="27901">MSVHKHGTTGPGCAGTCCLKATDLGVSFGGEEVLRDVSFHLHCGEIVALIGPNGAGKSSLFRTILGQVPHTGTIEFQRAGGDKTRPLIGYVPQSPSFDRGDPVSVFDFFSAAISRYPVFLPSPRSLRARVGACLARVHGESLLDRRMGALSGGELQRVLLALALEPLPHILVLDEPLSGVDIDGEKQLLDMLDEIRTRYDLSILLSTHDFATLGQFADKVILLKGTVLRVGPPDEVLASPEFQEVFHLNLGKGNLGKGGRG</sequence>
<protein>
    <recommendedName>
        <fullName evidence="4">ABC transporter domain-containing protein</fullName>
    </recommendedName>
</protein>
<evidence type="ECO:0000313" key="5">
    <source>
        <dbReference type="EMBL" id="KGF56294.1"/>
    </source>
</evidence>
<keyword evidence="2" id="KW-0547">Nucleotide-binding</keyword>
<dbReference type="InterPro" id="IPR003439">
    <property type="entry name" value="ABC_transporter-like_ATP-bd"/>
</dbReference>
<dbReference type="AlphaFoldDB" id="A0A096DFN8"/>
<dbReference type="EMBL" id="ADLO01000045">
    <property type="protein sequence ID" value="KGF56294.1"/>
    <property type="molecule type" value="Genomic_DNA"/>
</dbReference>
<dbReference type="RefSeq" id="WP_044939821.1">
    <property type="nucleotide sequence ID" value="NZ_KN174162.1"/>
</dbReference>
<keyword evidence="1" id="KW-0813">Transport</keyword>
<dbReference type="PANTHER" id="PTHR42734">
    <property type="entry name" value="METAL TRANSPORT SYSTEM ATP-BINDING PROTEIN TM_0124-RELATED"/>
    <property type="match status" value="1"/>
</dbReference>
<dbReference type="Gene3D" id="3.40.50.300">
    <property type="entry name" value="P-loop containing nucleotide triphosphate hydrolases"/>
    <property type="match status" value="1"/>
</dbReference>